<sequence>MADKAGINRSLNTIRTELEYLRDSGVVSPPQFQSIMAQLPVNAPAFPTPYQPLTIPQQQGGVPSQYIDPRYAPGGNYANPTPVAEIAQAAQDPNHPANPKHPKHGQWASKLGAKLGNAAIFGAGATMGSDLVNSII</sequence>
<evidence type="ECO:0000256" key="1">
    <source>
        <dbReference type="SAM" id="MobiDB-lite"/>
    </source>
</evidence>
<gene>
    <name evidence="2" type="ORF">N7G274_001820</name>
</gene>
<dbReference type="EMBL" id="JBEFKJ010000004">
    <property type="protein sequence ID" value="KAL2046373.1"/>
    <property type="molecule type" value="Genomic_DNA"/>
</dbReference>
<reference evidence="2 3" key="1">
    <citation type="submission" date="2024-09" db="EMBL/GenBank/DDBJ databases">
        <title>Rethinking Asexuality: The Enigmatic Case of Functional Sexual Genes in Lepraria (Stereocaulaceae).</title>
        <authorList>
            <person name="Doellman M."/>
            <person name="Sun Y."/>
            <person name="Barcenas-Pena A."/>
            <person name="Lumbsch H.T."/>
            <person name="Grewe F."/>
        </authorList>
    </citation>
    <scope>NUCLEOTIDE SEQUENCE [LARGE SCALE GENOMIC DNA]</scope>
    <source>
        <strain evidence="2 3">Mercado 3170</strain>
    </source>
</reference>
<name>A0ABR4ASC7_9LECA</name>
<protein>
    <recommendedName>
        <fullName evidence="4">SH3 domain-containing protein</fullName>
    </recommendedName>
</protein>
<dbReference type="Proteomes" id="UP001590950">
    <property type="component" value="Unassembled WGS sequence"/>
</dbReference>
<evidence type="ECO:0008006" key="4">
    <source>
        <dbReference type="Google" id="ProtNLM"/>
    </source>
</evidence>
<proteinExistence type="predicted"/>
<evidence type="ECO:0000313" key="3">
    <source>
        <dbReference type="Proteomes" id="UP001590950"/>
    </source>
</evidence>
<evidence type="ECO:0000313" key="2">
    <source>
        <dbReference type="EMBL" id="KAL2046373.1"/>
    </source>
</evidence>
<comment type="caution">
    <text evidence="2">The sequence shown here is derived from an EMBL/GenBank/DDBJ whole genome shotgun (WGS) entry which is preliminary data.</text>
</comment>
<keyword evidence="3" id="KW-1185">Reference proteome</keyword>
<accession>A0ABR4ASC7</accession>
<organism evidence="2 3">
    <name type="scientific">Stereocaulon virgatum</name>
    <dbReference type="NCBI Taxonomy" id="373712"/>
    <lineage>
        <taxon>Eukaryota</taxon>
        <taxon>Fungi</taxon>
        <taxon>Dikarya</taxon>
        <taxon>Ascomycota</taxon>
        <taxon>Pezizomycotina</taxon>
        <taxon>Lecanoromycetes</taxon>
        <taxon>OSLEUM clade</taxon>
        <taxon>Lecanoromycetidae</taxon>
        <taxon>Lecanorales</taxon>
        <taxon>Lecanorineae</taxon>
        <taxon>Stereocaulaceae</taxon>
        <taxon>Stereocaulon</taxon>
    </lineage>
</organism>
<feature type="region of interest" description="Disordered" evidence="1">
    <location>
        <begin position="50"/>
        <end position="80"/>
    </location>
</feature>